<dbReference type="RefSeq" id="WP_396770825.1">
    <property type="nucleotide sequence ID" value="NZ_JBITLA010000012.1"/>
</dbReference>
<dbReference type="PANTHER" id="PTHR43464">
    <property type="entry name" value="METHYLTRANSFERASE"/>
    <property type="match status" value="1"/>
</dbReference>
<keyword evidence="6" id="KW-1185">Reference proteome</keyword>
<dbReference type="SUPFAM" id="SSF53335">
    <property type="entry name" value="S-adenosyl-L-methionine-dependent methyltransferases"/>
    <property type="match status" value="1"/>
</dbReference>
<dbReference type="Pfam" id="PF13649">
    <property type="entry name" value="Methyltransf_25"/>
    <property type="match status" value="1"/>
</dbReference>
<dbReference type="InterPro" id="IPR029063">
    <property type="entry name" value="SAM-dependent_MTases_sf"/>
</dbReference>
<keyword evidence="2 5" id="KW-0808">Transferase</keyword>
<evidence type="ECO:0000313" key="5">
    <source>
        <dbReference type="EMBL" id="MFI7265346.1"/>
    </source>
</evidence>
<dbReference type="GO" id="GO:0061542">
    <property type="term" value="F:3-demethylubiquinol 3-O-methyltransferase activity"/>
    <property type="evidence" value="ECO:0007669"/>
    <property type="project" value="UniProtKB-EC"/>
</dbReference>
<protein>
    <submittedName>
        <fullName evidence="5">Class I SAM-dependent methyltransferase</fullName>
        <ecNumber evidence="5">2.1.1.222</ecNumber>
        <ecNumber evidence="5">2.1.1.64</ecNumber>
    </submittedName>
</protein>
<evidence type="ECO:0000256" key="2">
    <source>
        <dbReference type="ARBA" id="ARBA00022679"/>
    </source>
</evidence>
<evidence type="ECO:0000259" key="4">
    <source>
        <dbReference type="Pfam" id="PF13649"/>
    </source>
</evidence>
<reference evidence="5 6" key="1">
    <citation type="submission" date="2024-10" db="EMBL/GenBank/DDBJ databases">
        <title>The Natural Products Discovery Center: Release of the First 8490 Sequenced Strains for Exploring Actinobacteria Biosynthetic Diversity.</title>
        <authorList>
            <person name="Kalkreuter E."/>
            <person name="Kautsar S.A."/>
            <person name="Yang D."/>
            <person name="Bader C.D."/>
            <person name="Teijaro C.N."/>
            <person name="Fluegel L."/>
            <person name="Davis C.M."/>
            <person name="Simpson J.R."/>
            <person name="Lauterbach L."/>
            <person name="Steele A.D."/>
            <person name="Gui C."/>
            <person name="Meng S."/>
            <person name="Li G."/>
            <person name="Viehrig K."/>
            <person name="Ye F."/>
            <person name="Su P."/>
            <person name="Kiefer A.F."/>
            <person name="Nichols A."/>
            <person name="Cepeda A.J."/>
            <person name="Yan W."/>
            <person name="Fan B."/>
            <person name="Jiang Y."/>
            <person name="Adhikari A."/>
            <person name="Zheng C.-J."/>
            <person name="Schuster L."/>
            <person name="Cowan T.M."/>
            <person name="Smanski M.J."/>
            <person name="Chevrette M.G."/>
            <person name="De Carvalho L.P.S."/>
            <person name="Shen B."/>
        </authorList>
    </citation>
    <scope>NUCLEOTIDE SEQUENCE [LARGE SCALE GENOMIC DNA]</scope>
    <source>
        <strain evidence="5 6">NPDC049845</strain>
    </source>
</reference>
<accession>A0ABW7ZR92</accession>
<dbReference type="PANTHER" id="PTHR43464:SF19">
    <property type="entry name" value="UBIQUINONE BIOSYNTHESIS O-METHYLTRANSFERASE, MITOCHONDRIAL"/>
    <property type="match status" value="1"/>
</dbReference>
<keyword evidence="3" id="KW-0949">S-adenosyl-L-methionine</keyword>
<dbReference type="EC" id="2.1.1.64" evidence="5"/>
<proteinExistence type="predicted"/>
<dbReference type="GO" id="GO:0102208">
    <property type="term" value="F:2-polyprenyl-6-hydroxyphenol methylase activity"/>
    <property type="evidence" value="ECO:0007669"/>
    <property type="project" value="UniProtKB-EC"/>
</dbReference>
<evidence type="ECO:0000256" key="3">
    <source>
        <dbReference type="ARBA" id="ARBA00022691"/>
    </source>
</evidence>
<sequence length="210" mass="22258">MTDEPDVVHYDRLYRDTHRPPWEIGGPQPALAAVLDTGVRGPRVLDVGCGTGELSLALARRGHDVTGVDISPVAVAQARAKAAEAGLPVRFEVCDATRIPVPRTPYDSVFDSGLLHTLDRRGAAVGDYLALLPRLTAPGGTVFVLAVSPEAGQGFGLDVDALRASFPEPSWTRTTVEPIDVLARVESGELRLAGNLLRTVRSSTSADSSI</sequence>
<name>A0ABW7ZR92_9ACTN</name>
<dbReference type="Proteomes" id="UP001612812">
    <property type="component" value="Unassembled WGS sequence"/>
</dbReference>
<feature type="domain" description="Methyltransferase" evidence="4">
    <location>
        <begin position="44"/>
        <end position="140"/>
    </location>
</feature>
<keyword evidence="1 5" id="KW-0489">Methyltransferase</keyword>
<dbReference type="EC" id="2.1.1.222" evidence="5"/>
<dbReference type="InterPro" id="IPR041698">
    <property type="entry name" value="Methyltransf_25"/>
</dbReference>
<gene>
    <name evidence="5" type="ORF">ACIBP4_23985</name>
</gene>
<dbReference type="Gene3D" id="3.40.50.150">
    <property type="entry name" value="Vaccinia Virus protein VP39"/>
    <property type="match status" value="1"/>
</dbReference>
<dbReference type="EMBL" id="JBITLE010000011">
    <property type="protein sequence ID" value="MFI7265346.1"/>
    <property type="molecule type" value="Genomic_DNA"/>
</dbReference>
<dbReference type="CDD" id="cd02440">
    <property type="entry name" value="AdoMet_MTases"/>
    <property type="match status" value="1"/>
</dbReference>
<organism evidence="5 6">
    <name type="scientific">Micromonospora maritima</name>
    <dbReference type="NCBI Taxonomy" id="986711"/>
    <lineage>
        <taxon>Bacteria</taxon>
        <taxon>Bacillati</taxon>
        <taxon>Actinomycetota</taxon>
        <taxon>Actinomycetes</taxon>
        <taxon>Micromonosporales</taxon>
        <taxon>Micromonosporaceae</taxon>
        <taxon>Micromonospora</taxon>
    </lineage>
</organism>
<evidence type="ECO:0000313" key="6">
    <source>
        <dbReference type="Proteomes" id="UP001612812"/>
    </source>
</evidence>
<evidence type="ECO:0000256" key="1">
    <source>
        <dbReference type="ARBA" id="ARBA00022603"/>
    </source>
</evidence>
<dbReference type="GO" id="GO:0032259">
    <property type="term" value="P:methylation"/>
    <property type="evidence" value="ECO:0007669"/>
    <property type="project" value="UniProtKB-KW"/>
</dbReference>
<comment type="caution">
    <text evidence="5">The sequence shown here is derived from an EMBL/GenBank/DDBJ whole genome shotgun (WGS) entry which is preliminary data.</text>
</comment>